<name>A0A6A2XCZ2_HIBSY</name>
<comment type="caution">
    <text evidence="1">The sequence shown here is derived from an EMBL/GenBank/DDBJ whole genome shotgun (WGS) entry which is preliminary data.</text>
</comment>
<accession>A0A6A2XCZ2</accession>
<protein>
    <submittedName>
        <fullName evidence="1">Zinc finger protein 4</fullName>
    </submittedName>
</protein>
<dbReference type="EMBL" id="VEPZ02001628">
    <property type="protein sequence ID" value="KAE8665135.1"/>
    <property type="molecule type" value="Genomic_DNA"/>
</dbReference>
<gene>
    <name evidence="1" type="ORF">F3Y22_tig00112673pilonHSYRG00090</name>
</gene>
<evidence type="ECO:0000313" key="2">
    <source>
        <dbReference type="Proteomes" id="UP000436088"/>
    </source>
</evidence>
<dbReference type="AlphaFoldDB" id="A0A6A2XCZ2"/>
<dbReference type="InterPro" id="IPR053266">
    <property type="entry name" value="Zinc_finger_protein_7"/>
</dbReference>
<reference evidence="1" key="1">
    <citation type="submission" date="2019-09" db="EMBL/GenBank/DDBJ databases">
        <title>Draft genome information of white flower Hibiscus syriacus.</title>
        <authorList>
            <person name="Kim Y.-M."/>
        </authorList>
    </citation>
    <scope>NUCLEOTIDE SEQUENCE [LARGE SCALE GENOMIC DNA]</scope>
    <source>
        <strain evidence="1">YM2019G1</strain>
    </source>
</reference>
<proteinExistence type="predicted"/>
<dbReference type="PANTHER" id="PTHR47593">
    <property type="entry name" value="ZINC FINGER PROTEIN 4-LIKE"/>
    <property type="match status" value="1"/>
</dbReference>
<keyword evidence="2" id="KW-1185">Reference proteome</keyword>
<evidence type="ECO:0000313" key="1">
    <source>
        <dbReference type="EMBL" id="KAE8665135.1"/>
    </source>
</evidence>
<dbReference type="PANTHER" id="PTHR47593:SF8">
    <property type="entry name" value="OS12G0581900 PROTEIN"/>
    <property type="match status" value="1"/>
</dbReference>
<dbReference type="Proteomes" id="UP000436088">
    <property type="component" value="Unassembled WGS sequence"/>
</dbReference>
<organism evidence="1 2">
    <name type="scientific">Hibiscus syriacus</name>
    <name type="common">Rose of Sharon</name>
    <dbReference type="NCBI Taxonomy" id="106335"/>
    <lineage>
        <taxon>Eukaryota</taxon>
        <taxon>Viridiplantae</taxon>
        <taxon>Streptophyta</taxon>
        <taxon>Embryophyta</taxon>
        <taxon>Tracheophyta</taxon>
        <taxon>Spermatophyta</taxon>
        <taxon>Magnoliopsida</taxon>
        <taxon>eudicotyledons</taxon>
        <taxon>Gunneridae</taxon>
        <taxon>Pentapetalae</taxon>
        <taxon>rosids</taxon>
        <taxon>malvids</taxon>
        <taxon>Malvales</taxon>
        <taxon>Malvaceae</taxon>
        <taxon>Malvoideae</taxon>
        <taxon>Hibiscus</taxon>
    </lineage>
</organism>
<dbReference type="OrthoDB" id="1933825at2759"/>
<sequence>MKPTIDLELDAPEVELDVSSQVASNLSSNDTNSEPVPLDLTLYFNNIHGHGRHSVGLSLSSTSESINTDPATASASAMPRIFSCNYCHRKFFSSQALGGHHKRERTLAKRAMIMGYAGLSLTALPPLGTTSSFRSLGIKAHCSTHQAFAAAPRTPDTRYNGIVEHGYLGVPIYMEDDEAEPLWPGSFRQIAHSATAVAGSNTDHPGFVLPGTSNMNFVEVNEPVYLEDSSAPDLTLKL</sequence>